<name>A0A1W6NXE8_9RHOB</name>
<evidence type="ECO:0000313" key="1">
    <source>
        <dbReference type="EMBL" id="ARO13861.1"/>
    </source>
</evidence>
<dbReference type="KEGG" id="kro:BVG79_00509"/>
<accession>A0A1W6NXE8</accession>
<dbReference type="AlphaFoldDB" id="A0A1W6NXE8"/>
<reference evidence="1 2" key="1">
    <citation type="submission" date="2017-02" db="EMBL/GenBank/DDBJ databases">
        <title>Ketogulonicigenium robustum SPU B003 Genome sequencing and assembly.</title>
        <authorList>
            <person name="Li Y."/>
            <person name="Liu L."/>
            <person name="Wang C."/>
            <person name="Zhang M."/>
            <person name="Zhang T."/>
            <person name="Zhang Y."/>
        </authorList>
    </citation>
    <scope>NUCLEOTIDE SEQUENCE [LARGE SCALE GENOMIC DNA]</scope>
    <source>
        <strain evidence="1 2">SPU_B003</strain>
    </source>
</reference>
<proteinExistence type="predicted"/>
<gene>
    <name evidence="1" type="ORF">BVG79_00509</name>
</gene>
<keyword evidence="2" id="KW-1185">Reference proteome</keyword>
<sequence>MHPFLWNRYARIEKRRADIARQGRSHVASRFGAWSERVTP</sequence>
<dbReference type="STRING" id="92947.BVG79_00509"/>
<organism evidence="1 2">
    <name type="scientific">Ketogulonicigenium robustum</name>
    <dbReference type="NCBI Taxonomy" id="92947"/>
    <lineage>
        <taxon>Bacteria</taxon>
        <taxon>Pseudomonadati</taxon>
        <taxon>Pseudomonadota</taxon>
        <taxon>Alphaproteobacteria</taxon>
        <taxon>Rhodobacterales</taxon>
        <taxon>Roseobacteraceae</taxon>
        <taxon>Ketogulonicigenium</taxon>
    </lineage>
</organism>
<evidence type="ECO:0000313" key="2">
    <source>
        <dbReference type="Proteomes" id="UP000242447"/>
    </source>
</evidence>
<protein>
    <submittedName>
        <fullName evidence="1">Uncharacterized protein</fullName>
    </submittedName>
</protein>
<dbReference type="EMBL" id="CP019937">
    <property type="protein sequence ID" value="ARO13861.1"/>
    <property type="molecule type" value="Genomic_DNA"/>
</dbReference>
<dbReference type="Proteomes" id="UP000242447">
    <property type="component" value="Chromosome"/>
</dbReference>